<sequence length="101" mass="11845">RESSTSSSTRRNPNNKRALTQTRSSLDSRTTGDPRCRETTRKKLSKYYPHVLPELNDISLVSLLIWRQRRTGDEIHERDLFFNLRDLNVCKTNTGQSFRGY</sequence>
<reference evidence="2 3" key="1">
    <citation type="submission" date="2019-07" db="EMBL/GenBank/DDBJ databases">
        <authorList>
            <person name="Jastrzebski P J."/>
            <person name="Paukszto L."/>
            <person name="Jastrzebski P J."/>
        </authorList>
    </citation>
    <scope>NUCLEOTIDE SEQUENCE [LARGE SCALE GENOMIC DNA]</scope>
    <source>
        <strain evidence="2 3">WMS-il1</strain>
    </source>
</reference>
<feature type="compositionally biased region" description="Polar residues" evidence="1">
    <location>
        <begin position="15"/>
        <end position="29"/>
    </location>
</feature>
<feature type="non-terminal residue" evidence="2">
    <location>
        <position position="1"/>
    </location>
</feature>
<evidence type="ECO:0000256" key="1">
    <source>
        <dbReference type="SAM" id="MobiDB-lite"/>
    </source>
</evidence>
<proteinExistence type="predicted"/>
<accession>A0A564XV21</accession>
<gene>
    <name evidence="2" type="ORF">WMSIL1_LOCUS272</name>
</gene>
<feature type="compositionally biased region" description="Basic and acidic residues" evidence="1">
    <location>
        <begin position="30"/>
        <end position="41"/>
    </location>
</feature>
<dbReference type="EMBL" id="CABIJS010000008">
    <property type="protein sequence ID" value="VUZ38857.1"/>
    <property type="molecule type" value="Genomic_DNA"/>
</dbReference>
<evidence type="ECO:0000313" key="2">
    <source>
        <dbReference type="EMBL" id="VUZ38857.1"/>
    </source>
</evidence>
<keyword evidence="3" id="KW-1185">Reference proteome</keyword>
<organism evidence="2 3">
    <name type="scientific">Hymenolepis diminuta</name>
    <name type="common">Rat tapeworm</name>
    <dbReference type="NCBI Taxonomy" id="6216"/>
    <lineage>
        <taxon>Eukaryota</taxon>
        <taxon>Metazoa</taxon>
        <taxon>Spiralia</taxon>
        <taxon>Lophotrochozoa</taxon>
        <taxon>Platyhelminthes</taxon>
        <taxon>Cestoda</taxon>
        <taxon>Eucestoda</taxon>
        <taxon>Cyclophyllidea</taxon>
        <taxon>Hymenolepididae</taxon>
        <taxon>Hymenolepis</taxon>
    </lineage>
</organism>
<feature type="compositionally biased region" description="Low complexity" evidence="1">
    <location>
        <begin position="1"/>
        <end position="11"/>
    </location>
</feature>
<dbReference type="AlphaFoldDB" id="A0A564XV21"/>
<feature type="region of interest" description="Disordered" evidence="1">
    <location>
        <begin position="1"/>
        <end position="41"/>
    </location>
</feature>
<dbReference type="Proteomes" id="UP000321570">
    <property type="component" value="Unassembled WGS sequence"/>
</dbReference>
<evidence type="ECO:0000313" key="3">
    <source>
        <dbReference type="Proteomes" id="UP000321570"/>
    </source>
</evidence>
<protein>
    <submittedName>
        <fullName evidence="2">Uncharacterized protein</fullName>
    </submittedName>
</protein>
<name>A0A564XV21_HYMDI</name>